<sequence>MRNRKTPSVTSQSPSETRENSTTPASSSAIPSSSNTPIQPSDPPSENDPHESRQSRPRRITIRPSNLKDYVMCVGVLRSYSVVRSILFNS</sequence>
<gene>
    <name evidence="2" type="ORF">AVEN_94392_1</name>
</gene>
<evidence type="ECO:0000313" key="2">
    <source>
        <dbReference type="EMBL" id="GBM25955.1"/>
    </source>
</evidence>
<proteinExistence type="predicted"/>
<evidence type="ECO:0000313" key="3">
    <source>
        <dbReference type="Proteomes" id="UP000499080"/>
    </source>
</evidence>
<dbReference type="EMBL" id="BGPR01000549">
    <property type="protein sequence ID" value="GBM25955.1"/>
    <property type="molecule type" value="Genomic_DNA"/>
</dbReference>
<feature type="compositionally biased region" description="Polar residues" evidence="1">
    <location>
        <begin position="1"/>
        <end position="15"/>
    </location>
</feature>
<comment type="caution">
    <text evidence="2">The sequence shown here is derived from an EMBL/GenBank/DDBJ whole genome shotgun (WGS) entry which is preliminary data.</text>
</comment>
<name>A0A4Y2EDM7_ARAVE</name>
<dbReference type="AlphaFoldDB" id="A0A4Y2EDM7"/>
<accession>A0A4Y2EDM7</accession>
<organism evidence="2 3">
    <name type="scientific">Araneus ventricosus</name>
    <name type="common">Orbweaver spider</name>
    <name type="synonym">Epeira ventricosa</name>
    <dbReference type="NCBI Taxonomy" id="182803"/>
    <lineage>
        <taxon>Eukaryota</taxon>
        <taxon>Metazoa</taxon>
        <taxon>Ecdysozoa</taxon>
        <taxon>Arthropoda</taxon>
        <taxon>Chelicerata</taxon>
        <taxon>Arachnida</taxon>
        <taxon>Araneae</taxon>
        <taxon>Araneomorphae</taxon>
        <taxon>Entelegynae</taxon>
        <taxon>Araneoidea</taxon>
        <taxon>Araneidae</taxon>
        <taxon>Araneus</taxon>
    </lineage>
</organism>
<dbReference type="Proteomes" id="UP000499080">
    <property type="component" value="Unassembled WGS sequence"/>
</dbReference>
<keyword evidence="3" id="KW-1185">Reference proteome</keyword>
<protein>
    <submittedName>
        <fullName evidence="2">Uncharacterized protein</fullName>
    </submittedName>
</protein>
<feature type="compositionally biased region" description="Low complexity" evidence="1">
    <location>
        <begin position="20"/>
        <end position="38"/>
    </location>
</feature>
<evidence type="ECO:0000256" key="1">
    <source>
        <dbReference type="SAM" id="MobiDB-lite"/>
    </source>
</evidence>
<feature type="region of interest" description="Disordered" evidence="1">
    <location>
        <begin position="1"/>
        <end position="62"/>
    </location>
</feature>
<reference evidence="2 3" key="1">
    <citation type="journal article" date="2019" name="Sci. Rep.">
        <title>Orb-weaving spider Araneus ventricosus genome elucidates the spidroin gene catalogue.</title>
        <authorList>
            <person name="Kono N."/>
            <person name="Nakamura H."/>
            <person name="Ohtoshi R."/>
            <person name="Moran D.A.P."/>
            <person name="Shinohara A."/>
            <person name="Yoshida Y."/>
            <person name="Fujiwara M."/>
            <person name="Mori M."/>
            <person name="Tomita M."/>
            <person name="Arakawa K."/>
        </authorList>
    </citation>
    <scope>NUCLEOTIDE SEQUENCE [LARGE SCALE GENOMIC DNA]</scope>
</reference>